<dbReference type="Gene3D" id="3.90.640.10">
    <property type="entry name" value="Actin, Chain A, domain 4"/>
    <property type="match status" value="1"/>
</dbReference>
<dbReference type="InterPro" id="IPR043129">
    <property type="entry name" value="ATPase_NBD"/>
</dbReference>
<name>A0A9P3GEB2_9APHY</name>
<dbReference type="SUPFAM" id="SSF53067">
    <property type="entry name" value="Actin-like ATPase domain"/>
    <property type="match status" value="2"/>
</dbReference>
<comment type="similarity">
    <text evidence="1">Belongs to the actin family.</text>
</comment>
<comment type="caution">
    <text evidence="3">The sequence shown here is derived from an EMBL/GenBank/DDBJ whole genome shotgun (WGS) entry which is preliminary data.</text>
</comment>
<feature type="compositionally biased region" description="Low complexity" evidence="2">
    <location>
        <begin position="522"/>
        <end position="537"/>
    </location>
</feature>
<dbReference type="InterPro" id="IPR004000">
    <property type="entry name" value="Actin"/>
</dbReference>
<dbReference type="Gene3D" id="3.30.420.40">
    <property type="match status" value="2"/>
</dbReference>
<feature type="region of interest" description="Disordered" evidence="2">
    <location>
        <begin position="504"/>
        <end position="571"/>
    </location>
</feature>
<keyword evidence="4" id="KW-1185">Reference proteome</keyword>
<dbReference type="Proteomes" id="UP000703269">
    <property type="component" value="Unassembled WGS sequence"/>
</dbReference>
<dbReference type="OrthoDB" id="5572108at2759"/>
<dbReference type="EMBL" id="BPQB01000031">
    <property type="protein sequence ID" value="GJE93211.1"/>
    <property type="molecule type" value="Genomic_DNA"/>
</dbReference>
<protein>
    <submittedName>
        <fullName evidence="3">Actin-like ATPase domain-containing protein</fullName>
    </submittedName>
</protein>
<evidence type="ECO:0000313" key="4">
    <source>
        <dbReference type="Proteomes" id="UP000703269"/>
    </source>
</evidence>
<evidence type="ECO:0000313" key="3">
    <source>
        <dbReference type="EMBL" id="GJE93211.1"/>
    </source>
</evidence>
<feature type="compositionally biased region" description="Basic and acidic residues" evidence="2">
    <location>
        <begin position="122"/>
        <end position="131"/>
    </location>
</feature>
<dbReference type="CDD" id="cd10206">
    <property type="entry name" value="ASKHA_NBD_Arp8-like"/>
    <property type="match status" value="1"/>
</dbReference>
<gene>
    <name evidence="3" type="ORF">PsYK624_093700</name>
</gene>
<dbReference type="AlphaFoldDB" id="A0A9P3GEB2"/>
<feature type="region of interest" description="Disordered" evidence="2">
    <location>
        <begin position="105"/>
        <end position="131"/>
    </location>
</feature>
<organism evidence="3 4">
    <name type="scientific">Phanerochaete sordida</name>
    <dbReference type="NCBI Taxonomy" id="48140"/>
    <lineage>
        <taxon>Eukaryota</taxon>
        <taxon>Fungi</taxon>
        <taxon>Dikarya</taxon>
        <taxon>Basidiomycota</taxon>
        <taxon>Agaricomycotina</taxon>
        <taxon>Agaricomycetes</taxon>
        <taxon>Polyporales</taxon>
        <taxon>Phanerochaetaceae</taxon>
        <taxon>Phanerochaete</taxon>
    </lineage>
</organism>
<evidence type="ECO:0000256" key="1">
    <source>
        <dbReference type="RuleBase" id="RU000487"/>
    </source>
</evidence>
<proteinExistence type="inferred from homology"/>
<dbReference type="Pfam" id="PF00022">
    <property type="entry name" value="Actin"/>
    <property type="match status" value="2"/>
</dbReference>
<sequence>MPRGVPKAKQDESAMKFTSFHVPLPPNPKHVGTTYLKSESQTLWSRNAVKANAAARSRVQAEELGAGPTESRRGSKVIVIHPGSRFLRIGRASDVTPATVPNVIARKHQPPVPPPAFVEGISRPRKDRERGQVSTVVQSGDEYSVGPASDDPFDAKVAAIQVSLRDRMRFYKLRVTTNAAAVASQFNEQFRPETIPEANDPFRVDWIAAPTEDAYLVGDKALRLSDPAELGYVLRWPMYGGNFNTRDYSSNQEVLSDVEAIISATLDEKFSVGAKNYKDHSVVLVIPDFYDRAYVQCMVRMLLVSMGFKQLCVQQESLAATYGAGISNGCVVDMGASTTSIACVDDGLIVPDTRIILNMGGNDITEFLYVLLQKINFPYRDMNLARSYDWNVIEDLKARLCTLAEGDVALNLYDFVVRRPGKPTAKYGLRAYDEIILAPMCLFEPRVIEFEQKRAGMRPFESPDVSDEILEQAADHYTNAMIISTQHLLPSALPTPTVLQELPPAAQATGGNTPAVGEPQPEAAVDAASGAAAGPPEDAMDVTPAAEASEEAKAEQGAPKAEQDPAPSTADAPVEVIDVDEVELDVKPPPPGAPAPGPVAAAHAMSPPAYPGGYTIDVCFEASKLPLDVAIFNSARAAGGDDKIRKYLQAVLVVGGCALVPGMAHALESRLQAIATPLVTNMEKVQIIPPPKDVDPRVLVWKGAAVLGKMDGVADLWITAQDWDILGMRGLKERCFYL</sequence>
<accession>A0A9P3GEB2</accession>
<reference evidence="3 4" key="1">
    <citation type="submission" date="2021-08" db="EMBL/GenBank/DDBJ databases">
        <title>Draft Genome Sequence of Phanerochaete sordida strain YK-624.</title>
        <authorList>
            <person name="Mori T."/>
            <person name="Dohra H."/>
            <person name="Suzuki T."/>
            <person name="Kawagishi H."/>
            <person name="Hirai H."/>
        </authorList>
    </citation>
    <scope>NUCLEOTIDE SEQUENCE [LARGE SCALE GENOMIC DNA]</scope>
    <source>
        <strain evidence="3 4">YK-624</strain>
    </source>
</reference>
<dbReference type="SMART" id="SM00268">
    <property type="entry name" value="ACTIN"/>
    <property type="match status" value="1"/>
</dbReference>
<evidence type="ECO:0000256" key="2">
    <source>
        <dbReference type="SAM" id="MobiDB-lite"/>
    </source>
</evidence>
<dbReference type="PANTHER" id="PTHR11937">
    <property type="entry name" value="ACTIN"/>
    <property type="match status" value="1"/>
</dbReference>